<evidence type="ECO:0000313" key="11">
    <source>
        <dbReference type="EMBL" id="TDP87634.1"/>
    </source>
</evidence>
<keyword evidence="7 10" id="KW-0283">Flagellar rotation</keyword>
<evidence type="ECO:0000256" key="1">
    <source>
        <dbReference type="ARBA" id="ARBA00002254"/>
    </source>
</evidence>
<keyword evidence="5 10" id="KW-0145">Chemotaxis</keyword>
<evidence type="ECO:0000256" key="9">
    <source>
        <dbReference type="ARBA" id="ARBA00023136"/>
    </source>
</evidence>
<keyword evidence="6 10" id="KW-0812">Transmembrane</keyword>
<reference evidence="11 12" key="1">
    <citation type="submission" date="2019-03" db="EMBL/GenBank/DDBJ databases">
        <title>Genomic Encyclopedia of Type Strains, Phase IV (KMG-IV): sequencing the most valuable type-strain genomes for metagenomic binning, comparative biology and taxonomic classification.</title>
        <authorList>
            <person name="Goeker M."/>
        </authorList>
    </citation>
    <scope>NUCLEOTIDE SEQUENCE [LARGE SCALE GENOMIC DNA]</scope>
    <source>
        <strain evidence="11 12">DSM 102969</strain>
    </source>
</reference>
<dbReference type="Proteomes" id="UP000294547">
    <property type="component" value="Unassembled WGS sequence"/>
</dbReference>
<protein>
    <recommendedName>
        <fullName evidence="10">Flagellar protein FliL</fullName>
    </recommendedName>
</protein>
<evidence type="ECO:0000256" key="4">
    <source>
        <dbReference type="ARBA" id="ARBA00022475"/>
    </source>
</evidence>
<comment type="subcellular location">
    <subcellularLocation>
        <location evidence="10">Cell inner membrane</location>
    </subcellularLocation>
    <subcellularLocation>
        <location evidence="2">Cell membrane</location>
        <topology evidence="2">Single-pass membrane protein</topology>
    </subcellularLocation>
</comment>
<evidence type="ECO:0000256" key="10">
    <source>
        <dbReference type="RuleBase" id="RU364125"/>
    </source>
</evidence>
<evidence type="ECO:0000256" key="7">
    <source>
        <dbReference type="ARBA" id="ARBA00022779"/>
    </source>
</evidence>
<keyword evidence="4" id="KW-1003">Cell membrane</keyword>
<dbReference type="PANTHER" id="PTHR35091:SF2">
    <property type="entry name" value="FLAGELLAR PROTEIN FLIL"/>
    <property type="match status" value="1"/>
</dbReference>
<comment type="similarity">
    <text evidence="3 10">Belongs to the FliL family.</text>
</comment>
<keyword evidence="8 10" id="KW-1133">Transmembrane helix</keyword>
<dbReference type="GO" id="GO:0005886">
    <property type="term" value="C:plasma membrane"/>
    <property type="evidence" value="ECO:0007669"/>
    <property type="project" value="UniProtKB-SubCell"/>
</dbReference>
<dbReference type="PANTHER" id="PTHR35091">
    <property type="entry name" value="FLAGELLAR PROTEIN FLIL"/>
    <property type="match status" value="1"/>
</dbReference>
<dbReference type="GO" id="GO:0009425">
    <property type="term" value="C:bacterial-type flagellum basal body"/>
    <property type="evidence" value="ECO:0007669"/>
    <property type="project" value="InterPro"/>
</dbReference>
<feature type="transmembrane region" description="Helical" evidence="10">
    <location>
        <begin position="27"/>
        <end position="50"/>
    </location>
</feature>
<evidence type="ECO:0000256" key="2">
    <source>
        <dbReference type="ARBA" id="ARBA00004162"/>
    </source>
</evidence>
<dbReference type="GO" id="GO:0006935">
    <property type="term" value="P:chemotaxis"/>
    <property type="evidence" value="ECO:0007669"/>
    <property type="project" value="UniProtKB-KW"/>
</dbReference>
<dbReference type="AlphaFoldDB" id="A0A4R6RM51"/>
<keyword evidence="11" id="KW-0966">Cell projection</keyword>
<evidence type="ECO:0000256" key="6">
    <source>
        <dbReference type="ARBA" id="ARBA00022692"/>
    </source>
</evidence>
<sequence>MAKDDEGEAEGGEGKKGLKGLLANKKLVIAAGGGLLLLLVGGGGAAFMMMGGEPDPAETAKQIVEEQQPTAYYYDLPVMILNLSTTENHAAYVKLQVALELSDENMLKLVEPNMPRVLDAFQTYMRELRVSDLQGSAGLYRLKEELQRRINIAVYPARVDDVLFKNVIVQ</sequence>
<name>A0A4R6RM51_9HYPH</name>
<evidence type="ECO:0000313" key="12">
    <source>
        <dbReference type="Proteomes" id="UP000294547"/>
    </source>
</evidence>
<keyword evidence="9 10" id="KW-0472">Membrane</keyword>
<organism evidence="11 12">
    <name type="scientific">Oharaeibacter diazotrophicus</name>
    <dbReference type="NCBI Taxonomy" id="1920512"/>
    <lineage>
        <taxon>Bacteria</taxon>
        <taxon>Pseudomonadati</taxon>
        <taxon>Pseudomonadota</taxon>
        <taxon>Alphaproteobacteria</taxon>
        <taxon>Hyphomicrobiales</taxon>
        <taxon>Pleomorphomonadaceae</taxon>
        <taxon>Oharaeibacter</taxon>
    </lineage>
</organism>
<dbReference type="RefSeq" id="WP_126541641.1">
    <property type="nucleotide sequence ID" value="NZ_BSPM01000008.1"/>
</dbReference>
<gene>
    <name evidence="11" type="ORF">EDD54_1533</name>
</gene>
<keyword evidence="11" id="KW-0282">Flagellum</keyword>
<evidence type="ECO:0000256" key="3">
    <source>
        <dbReference type="ARBA" id="ARBA00008281"/>
    </source>
</evidence>
<keyword evidence="11" id="KW-0969">Cilium</keyword>
<dbReference type="EMBL" id="SNXY01000006">
    <property type="protein sequence ID" value="TDP87634.1"/>
    <property type="molecule type" value="Genomic_DNA"/>
</dbReference>
<accession>A0A4R6RM51</accession>
<dbReference type="InterPro" id="IPR005503">
    <property type="entry name" value="FliL"/>
</dbReference>
<keyword evidence="10" id="KW-0997">Cell inner membrane</keyword>
<dbReference type="OrthoDB" id="7304620at2"/>
<dbReference type="GO" id="GO:0071978">
    <property type="term" value="P:bacterial-type flagellum-dependent swarming motility"/>
    <property type="evidence" value="ECO:0007669"/>
    <property type="project" value="TreeGrafter"/>
</dbReference>
<proteinExistence type="inferred from homology"/>
<dbReference type="Pfam" id="PF03748">
    <property type="entry name" value="FliL"/>
    <property type="match status" value="1"/>
</dbReference>
<comment type="caution">
    <text evidence="11">The sequence shown here is derived from an EMBL/GenBank/DDBJ whole genome shotgun (WGS) entry which is preliminary data.</text>
</comment>
<evidence type="ECO:0000256" key="8">
    <source>
        <dbReference type="ARBA" id="ARBA00022989"/>
    </source>
</evidence>
<comment type="function">
    <text evidence="1 10">Controls the rotational direction of flagella during chemotaxis.</text>
</comment>
<evidence type="ECO:0000256" key="5">
    <source>
        <dbReference type="ARBA" id="ARBA00022500"/>
    </source>
</evidence>
<keyword evidence="12" id="KW-1185">Reference proteome</keyword>